<dbReference type="AlphaFoldDB" id="A0A659S1M7"/>
<evidence type="ECO:0000313" key="6">
    <source>
        <dbReference type="Proteomes" id="UP000297989"/>
    </source>
</evidence>
<evidence type="ECO:0000256" key="2">
    <source>
        <dbReference type="ARBA" id="ARBA00022676"/>
    </source>
</evidence>
<evidence type="ECO:0000256" key="3">
    <source>
        <dbReference type="ARBA" id="ARBA00022679"/>
    </source>
</evidence>
<evidence type="ECO:0000256" key="1">
    <source>
        <dbReference type="ARBA" id="ARBA00009481"/>
    </source>
</evidence>
<dbReference type="Proteomes" id="UP000297989">
    <property type="component" value="Unassembled WGS sequence"/>
</dbReference>
<dbReference type="SUPFAM" id="SSF53756">
    <property type="entry name" value="UDP-Glycosyltransferase/glycogen phosphorylase"/>
    <property type="match status" value="1"/>
</dbReference>
<sequence length="157" mass="17188">PSRAARYRSRGRGPGARRLRTLIEQYQLEDVIEMPGFKPSHEVKAMLDDADVFLLPSITGTDGDMEGIPVALMEAMAVGIPVVSTVHSGIPELVEAGKSGWLVPENDAQALAARLAEFSRIDHDTLEAVITRAREKVAQDFNQQVINRQLASLLQTI</sequence>
<dbReference type="InterPro" id="IPR001296">
    <property type="entry name" value="Glyco_trans_1"/>
</dbReference>
<comment type="similarity">
    <text evidence="1">Belongs to the glycosyltransferase group 1 family. Glycosyltransferase 4 subfamily.</text>
</comment>
<accession>A0A659S1M7</accession>
<reference evidence="5 6" key="1">
    <citation type="submission" date="2018-03" db="EMBL/GenBank/DDBJ databases">
        <title>Non-Typhoidal Salmonella genome sequencing and assembly.</title>
        <authorList>
            <person name="Matchawe C."/>
        </authorList>
    </citation>
    <scope>NUCLEOTIDE SEQUENCE [LARGE SCALE GENOMIC DNA]</scope>
    <source>
        <strain evidence="5 6">8EV</strain>
    </source>
</reference>
<evidence type="ECO:0000259" key="4">
    <source>
        <dbReference type="Pfam" id="PF00534"/>
    </source>
</evidence>
<organism evidence="5 6">
    <name type="scientific">Salmonella enterica subsp. enterica serovar Poona</name>
    <dbReference type="NCBI Taxonomy" id="436295"/>
    <lineage>
        <taxon>Bacteria</taxon>
        <taxon>Pseudomonadati</taxon>
        <taxon>Pseudomonadota</taxon>
        <taxon>Gammaproteobacteria</taxon>
        <taxon>Enterobacterales</taxon>
        <taxon>Enterobacteriaceae</taxon>
        <taxon>Salmonella</taxon>
    </lineage>
</organism>
<comment type="caution">
    <text evidence="5">The sequence shown here is derived from an EMBL/GenBank/DDBJ whole genome shotgun (WGS) entry which is preliminary data.</text>
</comment>
<evidence type="ECO:0000313" key="5">
    <source>
        <dbReference type="EMBL" id="TGD32151.1"/>
    </source>
</evidence>
<dbReference type="PANTHER" id="PTHR12526">
    <property type="entry name" value="GLYCOSYLTRANSFERASE"/>
    <property type="match status" value="1"/>
</dbReference>
<gene>
    <name evidence="5" type="ORF">C9F10_17865</name>
</gene>
<dbReference type="Pfam" id="PF00534">
    <property type="entry name" value="Glycos_transf_1"/>
    <property type="match status" value="1"/>
</dbReference>
<dbReference type="GO" id="GO:0016757">
    <property type="term" value="F:glycosyltransferase activity"/>
    <property type="evidence" value="ECO:0007669"/>
    <property type="project" value="UniProtKB-KW"/>
</dbReference>
<dbReference type="Gene3D" id="3.40.50.2000">
    <property type="entry name" value="Glycogen Phosphorylase B"/>
    <property type="match status" value="1"/>
</dbReference>
<feature type="non-terminal residue" evidence="5">
    <location>
        <position position="1"/>
    </location>
</feature>
<dbReference type="PANTHER" id="PTHR12526:SF640">
    <property type="entry name" value="COLANIC ACID BIOSYNTHESIS GLYCOSYLTRANSFERASE WCAL-RELATED"/>
    <property type="match status" value="1"/>
</dbReference>
<feature type="domain" description="Glycosyl transferase family 1" evidence="4">
    <location>
        <begin position="11"/>
        <end position="135"/>
    </location>
</feature>
<keyword evidence="2" id="KW-0328">Glycosyltransferase</keyword>
<dbReference type="EMBL" id="PYKK01001240">
    <property type="protein sequence ID" value="TGD32151.1"/>
    <property type="molecule type" value="Genomic_DNA"/>
</dbReference>
<protein>
    <submittedName>
        <fullName evidence="5">Colanic acid biosynthesis glycosyltransferase WcaL</fullName>
    </submittedName>
</protein>
<keyword evidence="3 5" id="KW-0808">Transferase</keyword>
<dbReference type="GO" id="GO:1901135">
    <property type="term" value="P:carbohydrate derivative metabolic process"/>
    <property type="evidence" value="ECO:0007669"/>
    <property type="project" value="UniProtKB-ARBA"/>
</dbReference>
<name>A0A659S1M7_SALET</name>
<proteinExistence type="inferred from homology"/>